<dbReference type="KEGG" id="scw:TU94_01625"/>
<evidence type="ECO:0000313" key="2">
    <source>
        <dbReference type="Proteomes" id="UP000032234"/>
    </source>
</evidence>
<reference evidence="1 2" key="1">
    <citation type="submission" date="2015-02" db="EMBL/GenBank/DDBJ databases">
        <title>Genome sequence of thermotolerant Streptomyces cyaneogriseus subsp. Noncyanogenus NMWT1, the producer of nematocidal antibiotics nemadectin.</title>
        <authorList>
            <person name="Wang H."/>
            <person name="Li C."/>
            <person name="Xiang W."/>
            <person name="Wang X."/>
        </authorList>
    </citation>
    <scope>NUCLEOTIDE SEQUENCE [LARGE SCALE GENOMIC DNA]</scope>
    <source>
        <strain evidence="1 2">NMWT 1</strain>
    </source>
</reference>
<dbReference type="OrthoDB" id="4275874at2"/>
<dbReference type="HOGENOM" id="CLU_2208491_0_0_11"/>
<dbReference type="PATRIC" id="fig|477245.3.peg.374"/>
<name>A0A0C5FL14_9ACTN</name>
<dbReference type="AlphaFoldDB" id="A0A0C5FL14"/>
<gene>
    <name evidence="1" type="ORF">TU94_01625</name>
</gene>
<accession>A0A0C5FL14</accession>
<dbReference type="RefSeq" id="WP_044378479.1">
    <property type="nucleotide sequence ID" value="NZ_CP010849.1"/>
</dbReference>
<dbReference type="Proteomes" id="UP000032234">
    <property type="component" value="Chromosome"/>
</dbReference>
<organism evidence="1 2">
    <name type="scientific">Streptomyces cyaneogriseus subsp. noncyanogenus</name>
    <dbReference type="NCBI Taxonomy" id="477245"/>
    <lineage>
        <taxon>Bacteria</taxon>
        <taxon>Bacillati</taxon>
        <taxon>Actinomycetota</taxon>
        <taxon>Actinomycetes</taxon>
        <taxon>Kitasatosporales</taxon>
        <taxon>Streptomycetaceae</taxon>
        <taxon>Streptomyces</taxon>
    </lineage>
</organism>
<keyword evidence="2" id="KW-1185">Reference proteome</keyword>
<proteinExistence type="predicted"/>
<dbReference type="STRING" id="477245.TU94_01625"/>
<evidence type="ECO:0000313" key="1">
    <source>
        <dbReference type="EMBL" id="AJP00417.1"/>
    </source>
</evidence>
<sequence>MTSSSFHRTITLPASLCEQAAHHLEQAVQRAIDGAAAPWRAFRQAESSDYAFSVSIVEQAATSLLVLAAESAQSVRPSALRAVISVALHLRDAAHATRQPVFTTGLW</sequence>
<protein>
    <submittedName>
        <fullName evidence="1">Uncharacterized protein</fullName>
    </submittedName>
</protein>
<dbReference type="EMBL" id="CP010849">
    <property type="protein sequence ID" value="AJP00417.1"/>
    <property type="molecule type" value="Genomic_DNA"/>
</dbReference>